<feature type="region of interest" description="Disordered" evidence="1">
    <location>
        <begin position="216"/>
        <end position="236"/>
    </location>
</feature>
<dbReference type="VEuPathDB" id="FungiDB:SPBR_03170"/>
<dbReference type="AlphaFoldDB" id="A0A0C2F030"/>
<gene>
    <name evidence="2" type="ORF">SPBR_03170</name>
</gene>
<dbReference type="EMBL" id="AWTV01000006">
    <property type="protein sequence ID" value="KIH92134.1"/>
    <property type="molecule type" value="Genomic_DNA"/>
</dbReference>
<evidence type="ECO:0000313" key="2">
    <source>
        <dbReference type="EMBL" id="KIH92134.1"/>
    </source>
</evidence>
<accession>A0A0C2F030</accession>
<proteinExistence type="predicted"/>
<feature type="region of interest" description="Disordered" evidence="1">
    <location>
        <begin position="248"/>
        <end position="267"/>
    </location>
</feature>
<evidence type="ECO:0000256" key="1">
    <source>
        <dbReference type="SAM" id="MobiDB-lite"/>
    </source>
</evidence>
<comment type="caution">
    <text evidence="2">The sequence shown here is derived from an EMBL/GenBank/DDBJ whole genome shotgun (WGS) entry which is preliminary data.</text>
</comment>
<dbReference type="OrthoDB" id="4505357at2759"/>
<sequence length="267" mass="31114">MPEHSKINIATQTRVTLSENRTIRCLYRTTLRTESRRSAVVIAWAQGHAEKFGQALMAGINTIDQGEEVQQQQQHGEGDEEFKKLNEEFYEEFNEEFNEKRNGQHGDEEHGKESVELEQPQQPTKESKDVINKKKHITGFDVKMNLVNIWQKNVLLCFDLFLEDCDAAMRSRVDQSLEEPIQLVFRKYNTYYVQRRQDLDSKVSNTYIDTRRMDKGARPLYSDQDNPPLYDNGRRIPDEERAQYGMSTFFETAGRPRNQPVRETGGG</sequence>
<dbReference type="Proteomes" id="UP000031575">
    <property type="component" value="Unassembled WGS sequence"/>
</dbReference>
<dbReference type="HOGENOM" id="CLU_093556_0_0_1"/>
<reference evidence="2 3" key="1">
    <citation type="journal article" date="2014" name="BMC Genomics">
        <title>Comparative genomics of the major fungal agents of human and animal Sporotrichosis: Sporothrix schenckii and Sporothrix brasiliensis.</title>
        <authorList>
            <person name="Teixeira M.M."/>
            <person name="de Almeida L.G."/>
            <person name="Kubitschek-Barreira P."/>
            <person name="Alves F.L."/>
            <person name="Kioshima E.S."/>
            <person name="Abadio A.K."/>
            <person name="Fernandes L."/>
            <person name="Derengowski L.S."/>
            <person name="Ferreira K.S."/>
            <person name="Souza R.C."/>
            <person name="Ruiz J.C."/>
            <person name="de Andrade N.C."/>
            <person name="Paes H.C."/>
            <person name="Nicola A.M."/>
            <person name="Albuquerque P."/>
            <person name="Gerber A.L."/>
            <person name="Martins V.P."/>
            <person name="Peconick L.D."/>
            <person name="Neto A.V."/>
            <person name="Chaucanez C.B."/>
            <person name="Silva P.A."/>
            <person name="Cunha O.L."/>
            <person name="de Oliveira F.F."/>
            <person name="dos Santos T.C."/>
            <person name="Barros A.L."/>
            <person name="Soares M.A."/>
            <person name="de Oliveira L.M."/>
            <person name="Marini M.M."/>
            <person name="Villalobos-Duno H."/>
            <person name="Cunha M.M."/>
            <person name="de Hoog S."/>
            <person name="da Silveira J.F."/>
            <person name="Henrissat B."/>
            <person name="Nino-Vega G.A."/>
            <person name="Cisalpino P.S."/>
            <person name="Mora-Montes H.M."/>
            <person name="Almeida S.R."/>
            <person name="Stajich J.E."/>
            <person name="Lopes-Bezerra L.M."/>
            <person name="Vasconcelos A.T."/>
            <person name="Felipe M.S."/>
        </authorList>
    </citation>
    <scope>NUCLEOTIDE SEQUENCE [LARGE SCALE GENOMIC DNA]</scope>
    <source>
        <strain evidence="2 3">5110</strain>
    </source>
</reference>
<dbReference type="GeneID" id="63676394"/>
<dbReference type="RefSeq" id="XP_040620144.1">
    <property type="nucleotide sequence ID" value="XM_040761473.1"/>
</dbReference>
<feature type="compositionally biased region" description="Basic and acidic residues" evidence="1">
    <location>
        <begin position="97"/>
        <end position="115"/>
    </location>
</feature>
<name>A0A0C2F030_9PEZI</name>
<organism evidence="2 3">
    <name type="scientific">Sporothrix brasiliensis 5110</name>
    <dbReference type="NCBI Taxonomy" id="1398154"/>
    <lineage>
        <taxon>Eukaryota</taxon>
        <taxon>Fungi</taxon>
        <taxon>Dikarya</taxon>
        <taxon>Ascomycota</taxon>
        <taxon>Pezizomycotina</taxon>
        <taxon>Sordariomycetes</taxon>
        <taxon>Sordariomycetidae</taxon>
        <taxon>Ophiostomatales</taxon>
        <taxon>Ophiostomataceae</taxon>
        <taxon>Sporothrix</taxon>
    </lineage>
</organism>
<feature type="region of interest" description="Disordered" evidence="1">
    <location>
        <begin position="96"/>
        <end position="129"/>
    </location>
</feature>
<evidence type="ECO:0000313" key="3">
    <source>
        <dbReference type="Proteomes" id="UP000031575"/>
    </source>
</evidence>
<protein>
    <submittedName>
        <fullName evidence="2">Uncharacterized protein</fullName>
    </submittedName>
</protein>
<keyword evidence="3" id="KW-1185">Reference proteome</keyword>